<dbReference type="AlphaFoldDB" id="A0A2P8CBI4"/>
<sequence length="60" mass="6712">MSCKASTLFFTAKWPAGNNIIEQKIFRKPLMGAVLRLPSGFFYFKESDLARSKGGGHFGR</sequence>
<evidence type="ECO:0000313" key="1">
    <source>
        <dbReference type="EMBL" id="PSK82326.1"/>
    </source>
</evidence>
<dbReference type="Proteomes" id="UP000240621">
    <property type="component" value="Unassembled WGS sequence"/>
</dbReference>
<gene>
    <name evidence="1" type="ORF">CLV93_10670</name>
</gene>
<comment type="caution">
    <text evidence="1">The sequence shown here is derived from an EMBL/GenBank/DDBJ whole genome shotgun (WGS) entry which is preliminary data.</text>
</comment>
<accession>A0A2P8CBI4</accession>
<organism evidence="1 2">
    <name type="scientific">Prolixibacter denitrificans</name>
    <dbReference type="NCBI Taxonomy" id="1541063"/>
    <lineage>
        <taxon>Bacteria</taxon>
        <taxon>Pseudomonadati</taxon>
        <taxon>Bacteroidota</taxon>
        <taxon>Bacteroidia</taxon>
        <taxon>Marinilabiliales</taxon>
        <taxon>Prolixibacteraceae</taxon>
        <taxon>Prolixibacter</taxon>
    </lineage>
</organism>
<reference evidence="1 2" key="1">
    <citation type="submission" date="2018-03" db="EMBL/GenBank/DDBJ databases">
        <title>Genomic Encyclopedia of Archaeal and Bacterial Type Strains, Phase II (KMG-II): from individual species to whole genera.</title>
        <authorList>
            <person name="Goeker M."/>
        </authorList>
    </citation>
    <scope>NUCLEOTIDE SEQUENCE [LARGE SCALE GENOMIC DNA]</scope>
    <source>
        <strain evidence="1 2">DSM 27267</strain>
    </source>
</reference>
<protein>
    <submittedName>
        <fullName evidence="1">Uncharacterized protein</fullName>
    </submittedName>
</protein>
<evidence type="ECO:0000313" key="2">
    <source>
        <dbReference type="Proteomes" id="UP000240621"/>
    </source>
</evidence>
<proteinExistence type="predicted"/>
<name>A0A2P8CBI4_9BACT</name>
<dbReference type="EMBL" id="PYGC01000006">
    <property type="protein sequence ID" value="PSK82326.1"/>
    <property type="molecule type" value="Genomic_DNA"/>
</dbReference>